<dbReference type="AlphaFoldDB" id="A0A383AX57"/>
<feature type="non-terminal residue" evidence="1">
    <location>
        <position position="1"/>
    </location>
</feature>
<accession>A0A383AX57</accession>
<evidence type="ECO:0000313" key="1">
    <source>
        <dbReference type="EMBL" id="SVE12234.1"/>
    </source>
</evidence>
<reference evidence="1" key="1">
    <citation type="submission" date="2018-05" db="EMBL/GenBank/DDBJ databases">
        <authorList>
            <person name="Lanie J.A."/>
            <person name="Ng W.-L."/>
            <person name="Kazmierczak K.M."/>
            <person name="Andrzejewski T.M."/>
            <person name="Davidsen T.M."/>
            <person name="Wayne K.J."/>
            <person name="Tettelin H."/>
            <person name="Glass J.I."/>
            <person name="Rusch D."/>
            <person name="Podicherti R."/>
            <person name="Tsui H.-C.T."/>
            <person name="Winkler M.E."/>
        </authorList>
    </citation>
    <scope>NUCLEOTIDE SEQUENCE</scope>
</reference>
<proteinExistence type="predicted"/>
<name>A0A383AX57_9ZZZZ</name>
<sequence length="87" mass="10037">VVQHPSTPEEYTVDLATINDPELYINETLELALPYAIQVFIDRGFDCLDEAFQADFTTIVDVFRAVLFRDFNLYHPLQEGLSKKIDK</sequence>
<dbReference type="EMBL" id="UINC01195600">
    <property type="protein sequence ID" value="SVE12234.1"/>
    <property type="molecule type" value="Genomic_DNA"/>
</dbReference>
<organism evidence="1">
    <name type="scientific">marine metagenome</name>
    <dbReference type="NCBI Taxonomy" id="408172"/>
    <lineage>
        <taxon>unclassified sequences</taxon>
        <taxon>metagenomes</taxon>
        <taxon>ecological metagenomes</taxon>
    </lineage>
</organism>
<gene>
    <name evidence="1" type="ORF">METZ01_LOCUS465088</name>
</gene>
<protein>
    <submittedName>
        <fullName evidence="1">Uncharacterized protein</fullName>
    </submittedName>
</protein>